<name>A3IZK9_9CHRO</name>
<keyword evidence="3" id="KW-1185">Reference proteome</keyword>
<proteinExistence type="predicted"/>
<comment type="caution">
    <text evidence="2">The sequence shown here is derived from an EMBL/GenBank/DDBJ whole genome shotgun (WGS) entry which is preliminary data.</text>
</comment>
<dbReference type="RefSeq" id="WP_008278825.1">
    <property type="nucleotide sequence ID" value="NZ_AAXW01000108.1"/>
</dbReference>
<sequence>MLKKILLTSFTVFPLGFFSFSVQAATLPGGIQSPTLPTSTLPGGIQLDLSHLFINNVTDLFNEFSDNFPISMTLNPGALGLPNPNTYIEQLANPINQLNLETVFSSLGGNQSLSGILQTIDFTEDSFLLDVAIDGQT</sequence>
<accession>A3IZK9</accession>
<feature type="non-terminal residue" evidence="2">
    <location>
        <position position="137"/>
    </location>
</feature>
<evidence type="ECO:0000313" key="2">
    <source>
        <dbReference type="EMBL" id="EAZ88082.1"/>
    </source>
</evidence>
<evidence type="ECO:0000256" key="1">
    <source>
        <dbReference type="SAM" id="SignalP"/>
    </source>
</evidence>
<evidence type="ECO:0000313" key="3">
    <source>
        <dbReference type="Proteomes" id="UP000003781"/>
    </source>
</evidence>
<dbReference type="AlphaFoldDB" id="A3IZK9"/>
<keyword evidence="1" id="KW-0732">Signal</keyword>
<feature type="chain" id="PRO_5002653421" evidence="1">
    <location>
        <begin position="25"/>
        <end position="137"/>
    </location>
</feature>
<gene>
    <name evidence="2" type="ORF">CY0110_14705</name>
</gene>
<protein>
    <submittedName>
        <fullName evidence="2">Uncharacterized protein</fullName>
    </submittedName>
</protein>
<feature type="signal peptide" evidence="1">
    <location>
        <begin position="1"/>
        <end position="24"/>
    </location>
</feature>
<reference evidence="2 3" key="1">
    <citation type="submission" date="2007-03" db="EMBL/GenBank/DDBJ databases">
        <authorList>
            <person name="Stal L."/>
            <person name="Ferriera S."/>
            <person name="Johnson J."/>
            <person name="Kravitz S."/>
            <person name="Beeson K."/>
            <person name="Sutton G."/>
            <person name="Rogers Y.-H."/>
            <person name="Friedman R."/>
            <person name="Frazier M."/>
            <person name="Venter J.C."/>
        </authorList>
    </citation>
    <scope>NUCLEOTIDE SEQUENCE [LARGE SCALE GENOMIC DNA]</scope>
    <source>
        <strain evidence="2 3">CCY0110</strain>
    </source>
</reference>
<organism evidence="2 3">
    <name type="scientific">Crocosphaera chwakensis CCY0110</name>
    <dbReference type="NCBI Taxonomy" id="391612"/>
    <lineage>
        <taxon>Bacteria</taxon>
        <taxon>Bacillati</taxon>
        <taxon>Cyanobacteriota</taxon>
        <taxon>Cyanophyceae</taxon>
        <taxon>Oscillatoriophycideae</taxon>
        <taxon>Chroococcales</taxon>
        <taxon>Aphanothecaceae</taxon>
        <taxon>Crocosphaera</taxon>
        <taxon>Crocosphaera chwakensis</taxon>
    </lineage>
</organism>
<dbReference type="Proteomes" id="UP000003781">
    <property type="component" value="Unassembled WGS sequence"/>
</dbReference>
<dbReference type="EMBL" id="AAXW01000108">
    <property type="protein sequence ID" value="EAZ88082.1"/>
    <property type="molecule type" value="Genomic_DNA"/>
</dbReference>